<keyword evidence="1" id="KW-1133">Transmembrane helix</keyword>
<gene>
    <name evidence="3" type="ORF">C8N34_10597</name>
</gene>
<evidence type="ECO:0000313" key="4">
    <source>
        <dbReference type="Proteomes" id="UP000244224"/>
    </source>
</evidence>
<feature type="transmembrane region" description="Helical" evidence="1">
    <location>
        <begin position="38"/>
        <end position="56"/>
    </location>
</feature>
<dbReference type="Proteomes" id="UP000244224">
    <property type="component" value="Unassembled WGS sequence"/>
</dbReference>
<evidence type="ECO:0000313" key="3">
    <source>
        <dbReference type="EMBL" id="PTX50453.1"/>
    </source>
</evidence>
<accession>A0A2T6B350</accession>
<dbReference type="Pfam" id="PF07331">
    <property type="entry name" value="TctB"/>
    <property type="match status" value="1"/>
</dbReference>
<sequence>MASDRIFGLVVAILALAYLAGAFQIQTSFLSDPVGPRVFPMMIAVVGLLCGLAMLWKPDAEPEWPPLPVWMKMALTVVILTLYAYMLAPLGFLIPTALVAAGVSYMIAPQPAKAAITGICLSVGLFVLFKYALGLGLVALPRALMG</sequence>
<reference evidence="3 4" key="1">
    <citation type="submission" date="2018-04" db="EMBL/GenBank/DDBJ databases">
        <title>Genomic Encyclopedia of Archaeal and Bacterial Type Strains, Phase II (KMG-II): from individual species to whole genera.</title>
        <authorList>
            <person name="Goeker M."/>
        </authorList>
    </citation>
    <scope>NUCLEOTIDE SEQUENCE [LARGE SCALE GENOMIC DNA]</scope>
    <source>
        <strain evidence="3 4">DSM 21823</strain>
    </source>
</reference>
<feature type="domain" description="DUF1468" evidence="2">
    <location>
        <begin position="6"/>
        <end position="136"/>
    </location>
</feature>
<protein>
    <submittedName>
        <fullName evidence="3">Putative tricarboxylic transport membrane protein</fullName>
    </submittedName>
</protein>
<comment type="caution">
    <text evidence="3">The sequence shown here is derived from an EMBL/GenBank/DDBJ whole genome shotgun (WGS) entry which is preliminary data.</text>
</comment>
<proteinExistence type="predicted"/>
<dbReference type="InterPro" id="IPR009936">
    <property type="entry name" value="DUF1468"/>
</dbReference>
<evidence type="ECO:0000256" key="1">
    <source>
        <dbReference type="SAM" id="Phobius"/>
    </source>
</evidence>
<keyword evidence="1" id="KW-0472">Membrane</keyword>
<feature type="transmembrane region" description="Helical" evidence="1">
    <location>
        <begin position="114"/>
        <end position="140"/>
    </location>
</feature>
<feature type="transmembrane region" description="Helical" evidence="1">
    <location>
        <begin position="77"/>
        <end position="108"/>
    </location>
</feature>
<dbReference type="RefSeq" id="WP_054301372.1">
    <property type="nucleotide sequence ID" value="NZ_QBKP01000005.1"/>
</dbReference>
<evidence type="ECO:0000259" key="2">
    <source>
        <dbReference type="Pfam" id="PF07331"/>
    </source>
</evidence>
<dbReference type="OrthoDB" id="5519430at2"/>
<keyword evidence="4" id="KW-1185">Reference proteome</keyword>
<keyword evidence="1" id="KW-0812">Transmembrane</keyword>
<dbReference type="EMBL" id="QBKP01000005">
    <property type="protein sequence ID" value="PTX50453.1"/>
    <property type="molecule type" value="Genomic_DNA"/>
</dbReference>
<organism evidence="3 4">
    <name type="scientific">Gemmobacter caeni</name>
    <dbReference type="NCBI Taxonomy" id="589035"/>
    <lineage>
        <taxon>Bacteria</taxon>
        <taxon>Pseudomonadati</taxon>
        <taxon>Pseudomonadota</taxon>
        <taxon>Alphaproteobacteria</taxon>
        <taxon>Rhodobacterales</taxon>
        <taxon>Paracoccaceae</taxon>
        <taxon>Gemmobacter</taxon>
    </lineage>
</organism>
<name>A0A2T6B350_9RHOB</name>
<dbReference type="AlphaFoldDB" id="A0A2T6B350"/>